<sequence length="822" mass="92518">MDNGRAYFAKEWRTAQAISLTIPNLVTAAKRELSFLARVNQDQGLTKAGPTLDRAIRRYECCWLPLLASQEKGASALVPPLDCAWVWHCHRLNPIQYAQDCKAVYGKILGAPVPEARFMVAATEITIQLWKRHFDPEPYHHTGLSYTVDEDEEIGSCKRRISYDLVDAVLRQSSFYYQVSHLHFRNESFLHAAELRYKGFLHLAAKSKGKLFLVPTYDIDLMWHTHQLDPIAYRTDMLHILGKVLDHDDTDTERHDGSKLSNCFHETKQLWEETYSIPYEKAGAMYRGEAPTALQHSSSRKPVIKRERFTSNIYKTEQEAQYSYLTGREFVQVNFNILGAKNVPVKQSGGRLFVRLRALKNCGNFELNSPEVEISEQPRFKHGASWTLNFESSVEGVILELRMRKPCRLRGGLQKKSKLLGEVHVPFNMLLASPTLSALDWLSLHKEDQIWDLQKKPPALEIAASITPSVTSPYLFRAITVKTTDDNFQELTDRYRHVQTGRWLTRKVLDHKGNDVYTVRIRKLKGCKRTSCIPVAENERIVDVYRPNTTSNPDDPPIALAASAIQLMDSKEQLEKAKLQRQWALFEPNTILTVKKNRDPKLDEYPELTLEGSVGYPVALVSGRWMQYQVRDSPAEEERGFVTVVRYTPECPTGKATALYNWKSGAMEVTPGENAVLVLLLSSVTALAVHDLLGRMSQKPMKPTKKIMLPNKEEWGMFTNLSSTILCLAFPLACLSLHSLEDEIADMLYQYRHCFSGAVNIEYGSGGSLANRFWWTLGSQVWAQEIYDVTPKSAAECGGAGACGGGACGAGGSCGGGCLANG</sequence>
<dbReference type="Pfam" id="PF25334">
    <property type="entry name" value="C2_GRDP"/>
    <property type="match status" value="1"/>
</dbReference>
<dbReference type="EMBL" id="CM026421">
    <property type="protein sequence ID" value="KAG0591840.1"/>
    <property type="molecule type" value="Genomic_DNA"/>
</dbReference>
<dbReference type="PANTHER" id="PTHR34365">
    <property type="entry name" value="ENOLASE (DUF1399)"/>
    <property type="match status" value="1"/>
</dbReference>
<reference evidence="3" key="1">
    <citation type="submission" date="2020-06" db="EMBL/GenBank/DDBJ databases">
        <title>WGS assembly of Ceratodon purpureus strain R40.</title>
        <authorList>
            <person name="Carey S.B."/>
            <person name="Jenkins J."/>
            <person name="Shu S."/>
            <person name="Lovell J.T."/>
            <person name="Sreedasyam A."/>
            <person name="Maumus F."/>
            <person name="Tiley G.P."/>
            <person name="Fernandez-Pozo N."/>
            <person name="Barry K."/>
            <person name="Chen C."/>
            <person name="Wang M."/>
            <person name="Lipzen A."/>
            <person name="Daum C."/>
            <person name="Saski C.A."/>
            <person name="Payton A.C."/>
            <person name="Mcbreen J.C."/>
            <person name="Conrad R.E."/>
            <person name="Kollar L.M."/>
            <person name="Olsson S."/>
            <person name="Huttunen S."/>
            <person name="Landis J.B."/>
            <person name="Wickett N.J."/>
            <person name="Johnson M.G."/>
            <person name="Rensing S.A."/>
            <person name="Grimwood J."/>
            <person name="Schmutz J."/>
            <person name="Mcdaniel S.F."/>
        </authorList>
    </citation>
    <scope>NUCLEOTIDE SEQUENCE</scope>
    <source>
        <strain evidence="3">R40</strain>
    </source>
</reference>
<dbReference type="InterPro" id="IPR057518">
    <property type="entry name" value="GRDP_C"/>
</dbReference>
<feature type="domain" description="GRPD C-terminal" evidence="2">
    <location>
        <begin position="508"/>
        <end position="669"/>
    </location>
</feature>
<evidence type="ECO:0000259" key="1">
    <source>
        <dbReference type="Pfam" id="PF25334"/>
    </source>
</evidence>
<evidence type="ECO:0000259" key="2">
    <source>
        <dbReference type="Pfam" id="PF25335"/>
    </source>
</evidence>
<dbReference type="AlphaFoldDB" id="A0A8T0J7F6"/>
<dbReference type="InterPro" id="IPR009836">
    <property type="entry name" value="GRDP-like"/>
</dbReference>
<proteinExistence type="predicted"/>
<gene>
    <name evidence="3" type="ORF">KC19_1G206200</name>
</gene>
<organism evidence="3 4">
    <name type="scientific">Ceratodon purpureus</name>
    <name type="common">Fire moss</name>
    <name type="synonym">Dicranum purpureum</name>
    <dbReference type="NCBI Taxonomy" id="3225"/>
    <lineage>
        <taxon>Eukaryota</taxon>
        <taxon>Viridiplantae</taxon>
        <taxon>Streptophyta</taxon>
        <taxon>Embryophyta</taxon>
        <taxon>Bryophyta</taxon>
        <taxon>Bryophytina</taxon>
        <taxon>Bryopsida</taxon>
        <taxon>Dicranidae</taxon>
        <taxon>Pseudoditrichales</taxon>
        <taxon>Ditrichaceae</taxon>
        <taxon>Ceratodon</taxon>
    </lineage>
</organism>
<comment type="caution">
    <text evidence="3">The sequence shown here is derived from an EMBL/GenBank/DDBJ whole genome shotgun (WGS) entry which is preliminary data.</text>
</comment>
<dbReference type="InterPro" id="IPR057458">
    <property type="entry name" value="GRDP_C2"/>
</dbReference>
<feature type="domain" description="GRDP C2" evidence="1">
    <location>
        <begin position="329"/>
        <end position="468"/>
    </location>
</feature>
<keyword evidence="4" id="KW-1185">Reference proteome</keyword>
<protein>
    <submittedName>
        <fullName evidence="3">Uncharacterized protein</fullName>
    </submittedName>
</protein>
<dbReference type="Proteomes" id="UP000822688">
    <property type="component" value="Chromosome 1"/>
</dbReference>
<name>A0A8T0J7F6_CERPU</name>
<accession>A0A8T0J7F6</accession>
<dbReference type="Pfam" id="PF25335">
    <property type="entry name" value="GRDP_C"/>
    <property type="match status" value="1"/>
</dbReference>
<evidence type="ECO:0000313" key="4">
    <source>
        <dbReference type="Proteomes" id="UP000822688"/>
    </source>
</evidence>
<dbReference type="PANTHER" id="PTHR34365:SF7">
    <property type="entry name" value="GLYCINE-RICH DOMAIN-CONTAINING PROTEIN 1"/>
    <property type="match status" value="1"/>
</dbReference>
<dbReference type="Pfam" id="PF07173">
    <property type="entry name" value="GRDP-like"/>
    <property type="match status" value="1"/>
</dbReference>
<evidence type="ECO:0000313" key="3">
    <source>
        <dbReference type="EMBL" id="KAG0591840.1"/>
    </source>
</evidence>